<proteinExistence type="predicted"/>
<protein>
    <submittedName>
        <fullName evidence="2">Uncharacterized protein</fullName>
    </submittedName>
</protein>
<dbReference type="Proteomes" id="UP000358010">
    <property type="component" value="Unassembled WGS sequence"/>
</dbReference>
<evidence type="ECO:0000313" key="2">
    <source>
        <dbReference type="EMBL" id="VFT70447.1"/>
    </source>
</evidence>
<sequence length="137" mass="16208">MQEVQQRRKEHEQEFQRLSHTGQERSNSNRKQHTANHRTTLFRCCKVHRQRRTRQTEHHDREEAGHEHPRGAVTSVETVDVAVENRTRRVGEFTNLEPGDGVQHLMQTGWDQQTVDETKDTGTQRARKKRSTRRLHG</sequence>
<evidence type="ECO:0000313" key="3">
    <source>
        <dbReference type="Proteomes" id="UP000358010"/>
    </source>
</evidence>
<organism evidence="2 3">
    <name type="scientific">Escherichia coli</name>
    <dbReference type="NCBI Taxonomy" id="562"/>
    <lineage>
        <taxon>Bacteria</taxon>
        <taxon>Pseudomonadati</taxon>
        <taxon>Pseudomonadota</taxon>
        <taxon>Gammaproteobacteria</taxon>
        <taxon>Enterobacterales</taxon>
        <taxon>Enterobacteriaceae</taxon>
        <taxon>Escherichia</taxon>
    </lineage>
</organism>
<dbReference type="AlphaFoldDB" id="A0A485JIF1"/>
<evidence type="ECO:0000256" key="1">
    <source>
        <dbReference type="SAM" id="MobiDB-lite"/>
    </source>
</evidence>
<feature type="compositionally biased region" description="Basic and acidic residues" evidence="1">
    <location>
        <begin position="1"/>
        <end position="17"/>
    </location>
</feature>
<name>A0A485JIF1_ECOLX</name>
<feature type="compositionally biased region" description="Basic and acidic residues" evidence="1">
    <location>
        <begin position="54"/>
        <end position="70"/>
    </location>
</feature>
<feature type="region of interest" description="Disordered" evidence="1">
    <location>
        <begin position="1"/>
        <end position="77"/>
    </location>
</feature>
<reference evidence="2 3" key="1">
    <citation type="submission" date="2019-03" db="EMBL/GenBank/DDBJ databases">
        <authorList>
            <consortium name="Pathogen Informatics"/>
        </authorList>
    </citation>
    <scope>NUCLEOTIDE SEQUENCE [LARGE SCALE GENOMIC DNA]</scope>
    <source>
        <strain evidence="2 3">NCTC10974</strain>
    </source>
</reference>
<feature type="compositionally biased region" description="Basic residues" evidence="1">
    <location>
        <begin position="125"/>
        <end position="137"/>
    </location>
</feature>
<feature type="region of interest" description="Disordered" evidence="1">
    <location>
        <begin position="108"/>
        <end position="137"/>
    </location>
</feature>
<accession>A0A485JIF1</accession>
<dbReference type="EMBL" id="CAADJZ010000001">
    <property type="protein sequence ID" value="VFT70447.1"/>
    <property type="molecule type" value="Genomic_DNA"/>
</dbReference>
<gene>
    <name evidence="2" type="ORF">NCTC10974_04021</name>
</gene>